<dbReference type="InterPro" id="IPR051309">
    <property type="entry name" value="ABCF_ATPase"/>
</dbReference>
<dbReference type="Pfam" id="PF16326">
    <property type="entry name" value="ABC_tran_CTD"/>
    <property type="match status" value="1"/>
</dbReference>
<evidence type="ECO:0000256" key="2">
    <source>
        <dbReference type="ARBA" id="ARBA00022840"/>
    </source>
</evidence>
<reference evidence="6 7" key="1">
    <citation type="submission" date="2024-05" db="EMBL/GenBank/DDBJ databases">
        <title>Three bacterial strains, DH-69, EH-24, and ECK-19 isolated from coastal sediments.</title>
        <authorList>
            <person name="Ye Y.-Q."/>
            <person name="Du Z.-J."/>
        </authorList>
    </citation>
    <scope>NUCLEOTIDE SEQUENCE [LARGE SCALE GENOMIC DNA]</scope>
    <source>
        <strain evidence="6 7">ECK-19</strain>
    </source>
</reference>
<dbReference type="InterPro" id="IPR003439">
    <property type="entry name" value="ABC_transporter-like_ATP-bd"/>
</dbReference>
<sequence length="605" mass="67121">MSALLFSLTDIHLTLGGDPLFEGASLMVGERARIALVGRNGSGKSTLMKIAAGMVEPDSGERFLHPGSTLRYLRQEPDMAGFETIGDYVRAGLDETGGDYRAENLLEELGLKPDQSPQALSGGEARRAAIAQALAAEPDILLLDEPTNHLDLPVITWLEDKLKSLPSSIVLISHDRRFLENVTNDTVWIDRGATRNTGQGFGTFEAWRDKFLEEEEQAHHKLGRKIVAEEHWMRYGVTARRKRNMRRVGELKDMRKQLRETRRVQGNANFAVQTAGASGKRAIVVENVSKTFSSRKIIDDFSIEIARGDRIGIVGPNGAGKTTLVNMIIGTLAPDEGNVTLGTNLEIVSLDQRRDRLKPEMRVADAINDGTGDWVEINGEKRHVATYLKDFLFGPEQWRQPVTALSGGERGRLALASALAKPSNLLILDEPTNDLDLETLEMLEEQLSAYGGTLLLISHDRQFLDNLVSSVVTTDPETPGKWRRYAGGYDDMVIQRGSAPGTERSDKVEKAKAAQQAPKPKPTQSKTKLSYKEQYALEKLPKEMEAMQAEIAKLKTKLDDPNFFSRDGEGFNKTAKALSALEDKLVSAEEEWLELEMKREEIENS</sequence>
<dbReference type="RefSeq" id="WP_369312272.1">
    <property type="nucleotide sequence ID" value="NZ_JBEHZE010000001.1"/>
</dbReference>
<feature type="domain" description="ABC transporter" evidence="5">
    <location>
        <begin position="6"/>
        <end position="216"/>
    </location>
</feature>
<keyword evidence="3" id="KW-0175">Coiled coil</keyword>
<dbReference type="EMBL" id="JBEHZE010000001">
    <property type="protein sequence ID" value="MEX6632346.1"/>
    <property type="molecule type" value="Genomic_DNA"/>
</dbReference>
<feature type="compositionally biased region" description="Basic and acidic residues" evidence="4">
    <location>
        <begin position="503"/>
        <end position="512"/>
    </location>
</feature>
<accession>A0ABV3Z0M7</accession>
<dbReference type="Pfam" id="PF00005">
    <property type="entry name" value="ABC_tran"/>
    <property type="match status" value="2"/>
</dbReference>
<comment type="caution">
    <text evidence="6">The sequence shown here is derived from an EMBL/GenBank/DDBJ whole genome shotgun (WGS) entry which is preliminary data.</text>
</comment>
<dbReference type="InterPro" id="IPR017871">
    <property type="entry name" value="ABC_transporter-like_CS"/>
</dbReference>
<dbReference type="Gene3D" id="3.40.50.300">
    <property type="entry name" value="P-loop containing nucleotide triphosphate hydrolases"/>
    <property type="match status" value="2"/>
</dbReference>
<dbReference type="Proteomes" id="UP001560685">
    <property type="component" value="Unassembled WGS sequence"/>
</dbReference>
<dbReference type="SMART" id="SM00382">
    <property type="entry name" value="AAA"/>
    <property type="match status" value="2"/>
</dbReference>
<dbReference type="InterPro" id="IPR032524">
    <property type="entry name" value="ABC_tran_C"/>
</dbReference>
<evidence type="ECO:0000313" key="6">
    <source>
        <dbReference type="EMBL" id="MEX6632346.1"/>
    </source>
</evidence>
<dbReference type="InterPro" id="IPR037118">
    <property type="entry name" value="Val-tRNA_synth_C_sf"/>
</dbReference>
<gene>
    <name evidence="6" type="ORF">ABFZ84_02185</name>
</gene>
<evidence type="ECO:0000256" key="4">
    <source>
        <dbReference type="SAM" id="MobiDB-lite"/>
    </source>
</evidence>
<dbReference type="InterPro" id="IPR027417">
    <property type="entry name" value="P-loop_NTPase"/>
</dbReference>
<evidence type="ECO:0000313" key="7">
    <source>
        <dbReference type="Proteomes" id="UP001560685"/>
    </source>
</evidence>
<evidence type="ECO:0000259" key="5">
    <source>
        <dbReference type="PROSITE" id="PS50893"/>
    </source>
</evidence>
<name>A0ABV3Z0M7_9PROT</name>
<feature type="domain" description="ABC transporter" evidence="5">
    <location>
        <begin position="283"/>
        <end position="501"/>
    </location>
</feature>
<dbReference type="InterPro" id="IPR003593">
    <property type="entry name" value="AAA+_ATPase"/>
</dbReference>
<protein>
    <submittedName>
        <fullName evidence="6">ATP-binding cassette domain-containing protein</fullName>
    </submittedName>
</protein>
<organism evidence="6 7">
    <name type="scientific">Hyphococcus lacteus</name>
    <dbReference type="NCBI Taxonomy" id="3143536"/>
    <lineage>
        <taxon>Bacteria</taxon>
        <taxon>Pseudomonadati</taxon>
        <taxon>Pseudomonadota</taxon>
        <taxon>Alphaproteobacteria</taxon>
        <taxon>Parvularculales</taxon>
        <taxon>Parvularculaceae</taxon>
        <taxon>Hyphococcus</taxon>
    </lineage>
</organism>
<dbReference type="SUPFAM" id="SSF52540">
    <property type="entry name" value="P-loop containing nucleoside triphosphate hydrolases"/>
    <property type="match status" value="2"/>
</dbReference>
<evidence type="ECO:0000256" key="1">
    <source>
        <dbReference type="ARBA" id="ARBA00022741"/>
    </source>
</evidence>
<feature type="region of interest" description="Disordered" evidence="4">
    <location>
        <begin position="496"/>
        <end position="529"/>
    </location>
</feature>
<proteinExistence type="predicted"/>
<dbReference type="PROSITE" id="PS00211">
    <property type="entry name" value="ABC_TRANSPORTER_1"/>
    <property type="match status" value="1"/>
</dbReference>
<evidence type="ECO:0000256" key="3">
    <source>
        <dbReference type="SAM" id="Coils"/>
    </source>
</evidence>
<dbReference type="GO" id="GO:0005524">
    <property type="term" value="F:ATP binding"/>
    <property type="evidence" value="ECO:0007669"/>
    <property type="project" value="UniProtKB-KW"/>
</dbReference>
<dbReference type="PROSITE" id="PS50893">
    <property type="entry name" value="ABC_TRANSPORTER_2"/>
    <property type="match status" value="2"/>
</dbReference>
<keyword evidence="1" id="KW-0547">Nucleotide-binding</keyword>
<dbReference type="PANTHER" id="PTHR42855:SF1">
    <property type="entry name" value="ABC TRANSPORTER DOMAIN-CONTAINING PROTEIN"/>
    <property type="match status" value="1"/>
</dbReference>
<dbReference type="CDD" id="cd03221">
    <property type="entry name" value="ABCF_EF-3"/>
    <property type="match status" value="2"/>
</dbReference>
<feature type="coiled-coil region" evidence="3">
    <location>
        <begin position="537"/>
        <end position="605"/>
    </location>
</feature>
<dbReference type="PANTHER" id="PTHR42855">
    <property type="entry name" value="ABC TRANSPORTER ATP-BINDING SUBUNIT"/>
    <property type="match status" value="1"/>
</dbReference>
<dbReference type="Gene3D" id="1.10.287.380">
    <property type="entry name" value="Valyl-tRNA synthetase, C-terminal domain"/>
    <property type="match status" value="1"/>
</dbReference>
<keyword evidence="2 6" id="KW-0067">ATP-binding</keyword>
<feature type="compositionally biased region" description="Low complexity" evidence="4">
    <location>
        <begin position="513"/>
        <end position="528"/>
    </location>
</feature>
<keyword evidence="7" id="KW-1185">Reference proteome</keyword>